<reference evidence="3 4" key="1">
    <citation type="submission" date="2017-04" db="EMBL/GenBank/DDBJ databases">
        <title>Comparative genome analysis of Subtercola boreus.</title>
        <authorList>
            <person name="Cho Y.-J."/>
            <person name="Cho A."/>
            <person name="Kim O.-S."/>
            <person name="Lee J.-I."/>
        </authorList>
    </citation>
    <scope>NUCLEOTIDE SEQUENCE [LARGE SCALE GENOMIC DNA]</scope>
    <source>
        <strain evidence="3 4">P27479</strain>
    </source>
</reference>
<dbReference type="InterPro" id="IPR010090">
    <property type="entry name" value="Phage_tape_meas"/>
</dbReference>
<name>A0A3E0W1G4_9MICO</name>
<proteinExistence type="predicted"/>
<dbReference type="OrthoDB" id="2183194at2"/>
<evidence type="ECO:0000313" key="4">
    <source>
        <dbReference type="Proteomes" id="UP000256541"/>
    </source>
</evidence>
<dbReference type="Proteomes" id="UP000256541">
    <property type="component" value="Unassembled WGS sequence"/>
</dbReference>
<dbReference type="EMBL" id="NBXB01000017">
    <property type="protein sequence ID" value="RFA15830.1"/>
    <property type="molecule type" value="Genomic_DNA"/>
</dbReference>
<evidence type="ECO:0000259" key="2">
    <source>
        <dbReference type="Pfam" id="PF10145"/>
    </source>
</evidence>
<dbReference type="PANTHER" id="PTHR37813">
    <property type="entry name" value="FELS-2 PROPHAGE PROTEIN"/>
    <property type="match status" value="1"/>
</dbReference>
<dbReference type="NCBIfam" id="TIGR01760">
    <property type="entry name" value="tape_meas_TP901"/>
    <property type="match status" value="1"/>
</dbReference>
<keyword evidence="1" id="KW-1188">Viral release from host cell</keyword>
<dbReference type="Pfam" id="PF10145">
    <property type="entry name" value="PhageMin_Tail"/>
    <property type="match status" value="1"/>
</dbReference>
<accession>A0A3E0W1G4</accession>
<feature type="domain" description="Phage tail tape measure protein" evidence="2">
    <location>
        <begin position="95"/>
        <end position="295"/>
    </location>
</feature>
<dbReference type="AlphaFoldDB" id="A0A3E0W1G4"/>
<protein>
    <submittedName>
        <fullName evidence="3">Phage tail tape measure protein</fullName>
    </submittedName>
</protein>
<gene>
    <name evidence="3" type="ORF">B7R22_05330</name>
</gene>
<comment type="caution">
    <text evidence="3">The sequence shown here is derived from an EMBL/GenBank/DDBJ whole genome shotgun (WGS) entry which is preliminary data.</text>
</comment>
<evidence type="ECO:0000256" key="1">
    <source>
        <dbReference type="ARBA" id="ARBA00022612"/>
    </source>
</evidence>
<organism evidence="3 4">
    <name type="scientific">Subtercola boreus</name>
    <dbReference type="NCBI Taxonomy" id="120213"/>
    <lineage>
        <taxon>Bacteria</taxon>
        <taxon>Bacillati</taxon>
        <taxon>Actinomycetota</taxon>
        <taxon>Actinomycetes</taxon>
        <taxon>Micrococcales</taxon>
        <taxon>Microbacteriaceae</taxon>
        <taxon>Subtercola</taxon>
    </lineage>
</organism>
<evidence type="ECO:0000313" key="3">
    <source>
        <dbReference type="EMBL" id="RFA15830.1"/>
    </source>
</evidence>
<dbReference type="PANTHER" id="PTHR37813:SF1">
    <property type="entry name" value="FELS-2 PROPHAGE PROTEIN"/>
    <property type="match status" value="1"/>
</dbReference>
<sequence>MAERTVRVALTAQVAQYVSGMERAAAATRTTNTEAQNLARNGENMQKAGQGFLAVGALAAVGVGLAVSKFMEFDKAMSEVQASTHESASNMDLLRQAAIKAGADSVFSAKEAADAENELAKAGVATADILGGALKGSMDLASAGGLGVADAATYAATAMTQFKLAGSEVPHIADLLAAGAGKAQGSVDDLAQALNQGGLVASQAGQSIEGTTGVLAAFASAGLIGSDAGTSLKTMLLALENPSTKAASVMQEYGINVYDSSGKMLEFSGIAEQLKTKLGGLTDEQRNSALATIFGSDAVRSASVLYAQGADGIQSWNDKVNDAGFAAETARLKLDNLSGDLEYLSGSVDSGLIQTGSSANEVLRFLVQSLTSATDTIGGLPGPILAVGLGLTATTAAVGLFGGGLLTVVPKIAATRLAMQEMNLTGLGLAKSFGKGGLVLAALALAATAMSHAGDVAELTSVDLAKLDNAVKQLGTSSTDLDGLFTGMQGTTNATNGMADAASKLTSSGLDGFIYQINKTAWNGLANTVGLVAPAIKDLANGITKNEAQFKQLGQTLATTAKTDFKGANDQFQQFVSAMGGGEEATKKLLQVMPEYKAALIDILTANGQAASDQNVLNLAMGKGSVAQQAFRDSVAATTVATEEQAKATEAAKQATDDWLKMVSEADSSFVGLQTAYDAVIAKNQEVAQSTADATDSSTDSWKDYYDGISVSVSDYLADLQSQVDAQTNWESNMLKLSGKVSQGTLDELAKMGPGGAPLVAQLVTASGDELAKLDGLLTEKASEATGHFADTLSGSGPIIAAAAAQLGQGVADEIAGKLQAGTATVEQIMTEYKLKVAGYVPTLDVNTATASEKISALQSQIRAATGDYNFRIAQGPGGSGGQTVNENGNLFAAGRAQAFENGGLPTGIYAGRPQAIYKFAEKNVPWEGFISGKPGQETRNRAIALDALNRLGGAREYADTAGRSGSVATSSKHATVNVYPAAGTDERVIGQTAANDLNWRLAMAK</sequence>